<dbReference type="AlphaFoldDB" id="A0A1F5G2G0"/>
<dbReference type="PIRSF" id="PIRSF002869">
    <property type="entry name" value="MviN"/>
    <property type="match status" value="1"/>
</dbReference>
<reference evidence="10 11" key="1">
    <citation type="journal article" date="2016" name="Nat. Commun.">
        <title>Thousands of microbial genomes shed light on interconnected biogeochemical processes in an aquifer system.</title>
        <authorList>
            <person name="Anantharaman K."/>
            <person name="Brown C.T."/>
            <person name="Hug L.A."/>
            <person name="Sharon I."/>
            <person name="Castelle C.J."/>
            <person name="Probst A.J."/>
            <person name="Thomas B.C."/>
            <person name="Singh A."/>
            <person name="Wilkins M.J."/>
            <person name="Karaoz U."/>
            <person name="Brodie E.L."/>
            <person name="Williams K.H."/>
            <person name="Hubbard S.S."/>
            <person name="Banfield J.F."/>
        </authorList>
    </citation>
    <scope>NUCLEOTIDE SEQUENCE [LARGE SCALE GENOMIC DNA]</scope>
</reference>
<name>A0A1F5G2G0_9BACT</name>
<dbReference type="NCBIfam" id="TIGR01695">
    <property type="entry name" value="murJ_mviN"/>
    <property type="match status" value="1"/>
</dbReference>
<evidence type="ECO:0000256" key="7">
    <source>
        <dbReference type="ARBA" id="ARBA00023136"/>
    </source>
</evidence>
<keyword evidence="7 8" id="KW-0472">Membrane</keyword>
<feature type="transmembrane region" description="Helical" evidence="8">
    <location>
        <begin position="264"/>
        <end position="283"/>
    </location>
</feature>
<dbReference type="GO" id="GO:0008360">
    <property type="term" value="P:regulation of cell shape"/>
    <property type="evidence" value="ECO:0007669"/>
    <property type="project" value="UniProtKB-UniRule"/>
</dbReference>
<feature type="transmembrane region" description="Helical" evidence="8">
    <location>
        <begin position="59"/>
        <end position="82"/>
    </location>
</feature>
<feature type="transmembrane region" description="Helical" evidence="8">
    <location>
        <begin position="402"/>
        <end position="421"/>
    </location>
</feature>
<keyword evidence="8 9" id="KW-0961">Cell wall biogenesis/degradation</keyword>
<dbReference type="GO" id="GO:0009252">
    <property type="term" value="P:peptidoglycan biosynthetic process"/>
    <property type="evidence" value="ECO:0007669"/>
    <property type="project" value="UniProtKB-UniRule"/>
</dbReference>
<dbReference type="HAMAP" id="MF_02078">
    <property type="entry name" value="MurJ_MviN"/>
    <property type="match status" value="1"/>
</dbReference>
<comment type="subcellular location">
    <subcellularLocation>
        <location evidence="1 8">Cell membrane</location>
        <topology evidence="1 8">Multi-pass membrane protein</topology>
    </subcellularLocation>
</comment>
<comment type="function">
    <text evidence="8 9">Involved in peptidoglycan biosynthesis. Transports lipid-linked peptidoglycan precursors from the inner to the outer leaflet of the cytoplasmic membrane.</text>
</comment>
<dbReference type="UniPathway" id="UPA00219"/>
<dbReference type="GO" id="GO:0071555">
    <property type="term" value="P:cell wall organization"/>
    <property type="evidence" value="ECO:0007669"/>
    <property type="project" value="UniProtKB-UniRule"/>
</dbReference>
<keyword evidence="3 8" id="KW-0812">Transmembrane</keyword>
<feature type="transmembrane region" description="Helical" evidence="8">
    <location>
        <begin position="289"/>
        <end position="309"/>
    </location>
</feature>
<sequence>MFDFLKNPASIFKKKQEDILSAAFVIGVAVAISRLLGLVRYRLLASNFGHDIKLLDSFIAASVLPDAIFEVLIFGTIALAFIPVFSKYLSRDNLDRAWKLSSSMISFGLLIFFIFTIIVMIFAKPLAALIAPGLVAKDPQTQILIARLLRVMLISQLFFVVSIFITGVLQSFQRFLIPALASIFYNLGIIISIIFLSPVIGIYAPAFGMILGAMLHLVVQLPLALSLGFKFKPNLDFKNKDVWEMFHLMWPRSIALGVTRLSDLVNIALASVAVFGSIVAFNFAQALQLVPTAFFASSISQAALPSLSIQFHTKKLDKFKELFVDSFHQIIFLVLPLTAILAILRIPAVRLVFGARELPWDITVLTGRILIAFAFGIAAQSASLLLIRSFHALRDSFTPVKVNVATVGLNITLSLAFIFVFHLPIVFLAVAYSFANIINALVLLYLLDRKVGGFGKKQLLFPIAKMGVTSAVTAISLYIPMKLLDKLVFDTTRTVGLILLTSIASAVGLSVYIFLSWIFKVPQLLIFLHLAKRVLTWPAKLKTPPPTSIEAQSQTP</sequence>
<proteinExistence type="inferred from homology"/>
<evidence type="ECO:0000256" key="8">
    <source>
        <dbReference type="HAMAP-Rule" id="MF_02078"/>
    </source>
</evidence>
<keyword evidence="5 8" id="KW-0573">Peptidoglycan synthesis</keyword>
<gene>
    <name evidence="8" type="primary">murJ</name>
    <name evidence="10" type="ORF">A2696_02545</name>
</gene>
<accession>A0A1F5G2G0</accession>
<protein>
    <recommendedName>
        <fullName evidence="8">Probable lipid II flippase MurJ</fullName>
    </recommendedName>
</protein>
<feature type="transmembrane region" description="Helical" evidence="8">
    <location>
        <begin position="20"/>
        <end position="39"/>
    </location>
</feature>
<dbReference type="Pfam" id="PF03023">
    <property type="entry name" value="MurJ"/>
    <property type="match status" value="1"/>
</dbReference>
<keyword evidence="6 8" id="KW-1133">Transmembrane helix</keyword>
<feature type="transmembrane region" description="Helical" evidence="8">
    <location>
        <begin position="369"/>
        <end position="390"/>
    </location>
</feature>
<dbReference type="PRINTS" id="PR01806">
    <property type="entry name" value="VIRFACTRMVIN"/>
</dbReference>
<keyword evidence="2 8" id="KW-1003">Cell membrane</keyword>
<dbReference type="GO" id="GO:0015648">
    <property type="term" value="F:lipid-linked peptidoglycan transporter activity"/>
    <property type="evidence" value="ECO:0007669"/>
    <property type="project" value="UniProtKB-UniRule"/>
</dbReference>
<keyword evidence="4 8" id="KW-0133">Cell shape</keyword>
<dbReference type="InterPro" id="IPR004268">
    <property type="entry name" value="MurJ"/>
</dbReference>
<comment type="similarity">
    <text evidence="8 9">Belongs to the MurJ/MviN family.</text>
</comment>
<feature type="transmembrane region" description="Helical" evidence="8">
    <location>
        <begin position="427"/>
        <end position="447"/>
    </location>
</feature>
<feature type="transmembrane region" description="Helical" evidence="8">
    <location>
        <begin position="103"/>
        <end position="123"/>
    </location>
</feature>
<evidence type="ECO:0000256" key="6">
    <source>
        <dbReference type="ARBA" id="ARBA00022989"/>
    </source>
</evidence>
<feature type="transmembrane region" description="Helical" evidence="8">
    <location>
        <begin position="202"/>
        <end position="229"/>
    </location>
</feature>
<dbReference type="Proteomes" id="UP000177069">
    <property type="component" value="Unassembled WGS sequence"/>
</dbReference>
<dbReference type="PANTHER" id="PTHR47019">
    <property type="entry name" value="LIPID II FLIPPASE MURJ"/>
    <property type="match status" value="1"/>
</dbReference>
<dbReference type="GO" id="GO:0034204">
    <property type="term" value="P:lipid translocation"/>
    <property type="evidence" value="ECO:0007669"/>
    <property type="project" value="TreeGrafter"/>
</dbReference>
<evidence type="ECO:0000313" key="11">
    <source>
        <dbReference type="Proteomes" id="UP000177069"/>
    </source>
</evidence>
<dbReference type="PANTHER" id="PTHR47019:SF1">
    <property type="entry name" value="LIPID II FLIPPASE MURJ"/>
    <property type="match status" value="1"/>
</dbReference>
<dbReference type="EMBL" id="MFBA01000005">
    <property type="protein sequence ID" value="OGD86050.1"/>
    <property type="molecule type" value="Genomic_DNA"/>
</dbReference>
<keyword evidence="8 9" id="KW-0813">Transport</keyword>
<evidence type="ECO:0000256" key="5">
    <source>
        <dbReference type="ARBA" id="ARBA00022984"/>
    </source>
</evidence>
<feature type="transmembrane region" description="Helical" evidence="8">
    <location>
        <begin position="499"/>
        <end position="519"/>
    </location>
</feature>
<dbReference type="GO" id="GO:0005886">
    <property type="term" value="C:plasma membrane"/>
    <property type="evidence" value="ECO:0007669"/>
    <property type="project" value="UniProtKB-SubCell"/>
</dbReference>
<feature type="transmembrane region" description="Helical" evidence="8">
    <location>
        <begin position="175"/>
        <end position="196"/>
    </location>
</feature>
<comment type="caution">
    <text evidence="10">The sequence shown here is derived from an EMBL/GenBank/DDBJ whole genome shotgun (WGS) entry which is preliminary data.</text>
</comment>
<evidence type="ECO:0000256" key="9">
    <source>
        <dbReference type="PIRNR" id="PIRNR002869"/>
    </source>
</evidence>
<dbReference type="CDD" id="cd13123">
    <property type="entry name" value="MATE_MurJ_like"/>
    <property type="match status" value="1"/>
</dbReference>
<evidence type="ECO:0000256" key="4">
    <source>
        <dbReference type="ARBA" id="ARBA00022960"/>
    </source>
</evidence>
<dbReference type="InterPro" id="IPR051050">
    <property type="entry name" value="Lipid_II_flippase_MurJ/MviN"/>
</dbReference>
<evidence type="ECO:0000256" key="1">
    <source>
        <dbReference type="ARBA" id="ARBA00004651"/>
    </source>
</evidence>
<feature type="transmembrane region" description="Helical" evidence="8">
    <location>
        <begin position="330"/>
        <end position="349"/>
    </location>
</feature>
<evidence type="ECO:0000256" key="2">
    <source>
        <dbReference type="ARBA" id="ARBA00022475"/>
    </source>
</evidence>
<feature type="transmembrane region" description="Helical" evidence="8">
    <location>
        <begin position="143"/>
        <end position="168"/>
    </location>
</feature>
<evidence type="ECO:0000313" key="10">
    <source>
        <dbReference type="EMBL" id="OGD86050.1"/>
    </source>
</evidence>
<comment type="pathway">
    <text evidence="8">Cell wall biogenesis; peptidoglycan biosynthesis.</text>
</comment>
<organism evidence="10 11">
    <name type="scientific">Candidatus Curtissbacteria bacterium RIFCSPHIGHO2_01_FULL_41_13</name>
    <dbReference type="NCBI Taxonomy" id="1797745"/>
    <lineage>
        <taxon>Bacteria</taxon>
        <taxon>Candidatus Curtissiibacteriota</taxon>
    </lineage>
</organism>
<evidence type="ECO:0000256" key="3">
    <source>
        <dbReference type="ARBA" id="ARBA00022692"/>
    </source>
</evidence>
<feature type="transmembrane region" description="Helical" evidence="8">
    <location>
        <begin position="459"/>
        <end position="479"/>
    </location>
</feature>